<name>A0ABQ9G8G0_9NEOP</name>
<sequence length="145" mass="16667">MAEVIVKNVLAPKSVKDLVDILSNEDDARKFFHLLQMHLITKTIEFFQLLRGTLIHIYKLLKQSVEQNGLDLRNVSSYCTDNAFVNYGKHHSVMILLKSDNEYMLKANCSTHVLHNYCKCACESLSIDIEVFILKLYDHFACSAK</sequence>
<proteinExistence type="predicted"/>
<evidence type="ECO:0000313" key="1">
    <source>
        <dbReference type="EMBL" id="KAJ8867762.1"/>
    </source>
</evidence>
<accession>A0ABQ9G8G0</accession>
<dbReference type="Proteomes" id="UP001159363">
    <property type="component" value="Chromosome 14"/>
</dbReference>
<reference evidence="1 2" key="1">
    <citation type="submission" date="2023-02" db="EMBL/GenBank/DDBJ databases">
        <title>LHISI_Scaffold_Assembly.</title>
        <authorList>
            <person name="Stuart O.P."/>
            <person name="Cleave R."/>
            <person name="Magrath M.J.L."/>
            <person name="Mikheyev A.S."/>
        </authorList>
    </citation>
    <scope>NUCLEOTIDE SEQUENCE [LARGE SCALE GENOMIC DNA]</scope>
    <source>
        <strain evidence="1">Daus_M_001</strain>
        <tissue evidence="1">Leg muscle</tissue>
    </source>
</reference>
<comment type="caution">
    <text evidence="1">The sequence shown here is derived from an EMBL/GenBank/DDBJ whole genome shotgun (WGS) entry which is preliminary data.</text>
</comment>
<keyword evidence="2" id="KW-1185">Reference proteome</keyword>
<gene>
    <name evidence="1" type="ORF">PR048_031565</name>
</gene>
<evidence type="ECO:0000313" key="2">
    <source>
        <dbReference type="Proteomes" id="UP001159363"/>
    </source>
</evidence>
<protein>
    <submittedName>
        <fullName evidence="1">Uncharacterized protein</fullName>
    </submittedName>
</protein>
<dbReference type="EMBL" id="JARBHB010000015">
    <property type="protein sequence ID" value="KAJ8867762.1"/>
    <property type="molecule type" value="Genomic_DNA"/>
</dbReference>
<organism evidence="1 2">
    <name type="scientific">Dryococelus australis</name>
    <dbReference type="NCBI Taxonomy" id="614101"/>
    <lineage>
        <taxon>Eukaryota</taxon>
        <taxon>Metazoa</taxon>
        <taxon>Ecdysozoa</taxon>
        <taxon>Arthropoda</taxon>
        <taxon>Hexapoda</taxon>
        <taxon>Insecta</taxon>
        <taxon>Pterygota</taxon>
        <taxon>Neoptera</taxon>
        <taxon>Polyneoptera</taxon>
        <taxon>Phasmatodea</taxon>
        <taxon>Verophasmatodea</taxon>
        <taxon>Anareolatae</taxon>
        <taxon>Phasmatidae</taxon>
        <taxon>Eurycanthinae</taxon>
        <taxon>Dryococelus</taxon>
    </lineage>
</organism>